<sequence length="515" mass="58557">MENMYILLASASSIFIAQIIWIFRKRRREVQSHPNEWTLFSPLGLFGSSILPKIKYISPGVNWPFINKHDIFARSGADYCFSTYAVPSPRNNLLLGDAAMIKEVVNSRTVFPKPVELYVFLSFFGKNIVVSEGEEWKIYRKIAAPAFSERNNKLVWDETSRILHELFEEVWGEKEVVTVNHFLDITLPLALSAISSAGFGKRMTWDENEALPLGHIMTFKQSLHIACTQFISKALLPSWAMGLTSKLRNTRNGFNELRSYMKEIISERQSTGAIRANDLLSNLLAATDEDSRLSEDELIGNTYMFLLAGHETTAHTLAFAFALLALYPEEQDKVHQQINSLLTEGASLSYEDMPKFTYSMAVLYETLRMFPAVIYIPKVAAEDTVLRSTTENGDPISLSVPKGTSIALLTPALHYNPRYWEDPHNFKPERFLKDWPRDAFLPFSGGPRACIGRKFAEVESIAAITAFISQYKVTIKEEPQFAHETFKQKKERVLKTFNALTLTPVRIPLVFTRRS</sequence>
<evidence type="ECO:0000256" key="12">
    <source>
        <dbReference type="ARBA" id="ARBA00023136"/>
    </source>
</evidence>
<evidence type="ECO:0000256" key="8">
    <source>
        <dbReference type="ARBA" id="ARBA00022989"/>
    </source>
</evidence>
<evidence type="ECO:0000256" key="1">
    <source>
        <dbReference type="ARBA" id="ARBA00001971"/>
    </source>
</evidence>
<evidence type="ECO:0000313" key="17">
    <source>
        <dbReference type="Proteomes" id="UP000807306"/>
    </source>
</evidence>
<reference evidence="16" key="1">
    <citation type="submission" date="2020-11" db="EMBL/GenBank/DDBJ databases">
        <authorList>
            <consortium name="DOE Joint Genome Institute"/>
            <person name="Ahrendt S."/>
            <person name="Riley R."/>
            <person name="Andreopoulos W."/>
            <person name="Labutti K."/>
            <person name="Pangilinan J."/>
            <person name="Ruiz-Duenas F.J."/>
            <person name="Barrasa J.M."/>
            <person name="Sanchez-Garcia M."/>
            <person name="Camarero S."/>
            <person name="Miyauchi S."/>
            <person name="Serrano A."/>
            <person name="Linde D."/>
            <person name="Babiker R."/>
            <person name="Drula E."/>
            <person name="Ayuso-Fernandez I."/>
            <person name="Pacheco R."/>
            <person name="Padilla G."/>
            <person name="Ferreira P."/>
            <person name="Barriuso J."/>
            <person name="Kellner H."/>
            <person name="Castanera R."/>
            <person name="Alfaro M."/>
            <person name="Ramirez L."/>
            <person name="Pisabarro A.G."/>
            <person name="Kuo A."/>
            <person name="Tritt A."/>
            <person name="Lipzen A."/>
            <person name="He G."/>
            <person name="Yan M."/>
            <person name="Ng V."/>
            <person name="Cullen D."/>
            <person name="Martin F."/>
            <person name="Rosso M.-N."/>
            <person name="Henrissat B."/>
            <person name="Hibbett D."/>
            <person name="Martinez A.T."/>
            <person name="Grigoriev I.V."/>
        </authorList>
    </citation>
    <scope>NUCLEOTIDE SEQUENCE</scope>
    <source>
        <strain evidence="16">CBS 506.95</strain>
    </source>
</reference>
<evidence type="ECO:0000256" key="7">
    <source>
        <dbReference type="ARBA" id="ARBA00022723"/>
    </source>
</evidence>
<dbReference type="PRINTS" id="PR00463">
    <property type="entry name" value="EP450I"/>
</dbReference>
<name>A0A9P6EK38_9AGAR</name>
<dbReference type="PANTHER" id="PTHR24305">
    <property type="entry name" value="CYTOCHROME P450"/>
    <property type="match status" value="1"/>
</dbReference>
<evidence type="ECO:0000256" key="5">
    <source>
        <dbReference type="ARBA" id="ARBA00022617"/>
    </source>
</evidence>
<dbReference type="Gene3D" id="1.10.630.10">
    <property type="entry name" value="Cytochrome P450"/>
    <property type="match status" value="1"/>
</dbReference>
<dbReference type="GO" id="GO:0016020">
    <property type="term" value="C:membrane"/>
    <property type="evidence" value="ECO:0007669"/>
    <property type="project" value="UniProtKB-SubCell"/>
</dbReference>
<evidence type="ECO:0000256" key="9">
    <source>
        <dbReference type="ARBA" id="ARBA00023002"/>
    </source>
</evidence>
<proteinExistence type="inferred from homology"/>
<dbReference type="GO" id="GO:0020037">
    <property type="term" value="F:heme binding"/>
    <property type="evidence" value="ECO:0007669"/>
    <property type="project" value="InterPro"/>
</dbReference>
<feature type="binding site" description="axial binding residue" evidence="13">
    <location>
        <position position="450"/>
    </location>
    <ligand>
        <name>heme</name>
        <dbReference type="ChEBI" id="CHEBI:30413"/>
    </ligand>
    <ligandPart>
        <name>Fe</name>
        <dbReference type="ChEBI" id="CHEBI:18248"/>
    </ligandPart>
</feature>
<evidence type="ECO:0000256" key="14">
    <source>
        <dbReference type="RuleBase" id="RU000461"/>
    </source>
</evidence>
<dbReference type="GO" id="GO:0005506">
    <property type="term" value="F:iron ion binding"/>
    <property type="evidence" value="ECO:0007669"/>
    <property type="project" value="InterPro"/>
</dbReference>
<dbReference type="Pfam" id="PF00067">
    <property type="entry name" value="p450"/>
    <property type="match status" value="1"/>
</dbReference>
<dbReference type="OrthoDB" id="1470350at2759"/>
<dbReference type="InterPro" id="IPR001128">
    <property type="entry name" value="Cyt_P450"/>
</dbReference>
<protein>
    <submittedName>
        <fullName evidence="16">Cytochrome P450</fullName>
    </submittedName>
</protein>
<comment type="similarity">
    <text evidence="4 14">Belongs to the cytochrome P450 family.</text>
</comment>
<dbReference type="PRINTS" id="PR00385">
    <property type="entry name" value="P450"/>
</dbReference>
<evidence type="ECO:0000256" key="6">
    <source>
        <dbReference type="ARBA" id="ARBA00022692"/>
    </source>
</evidence>
<keyword evidence="7 13" id="KW-0479">Metal-binding</keyword>
<dbReference type="Proteomes" id="UP000807306">
    <property type="component" value="Unassembled WGS sequence"/>
</dbReference>
<keyword evidence="10 13" id="KW-0408">Iron</keyword>
<evidence type="ECO:0000256" key="2">
    <source>
        <dbReference type="ARBA" id="ARBA00004370"/>
    </source>
</evidence>
<dbReference type="AlphaFoldDB" id="A0A9P6EK38"/>
<keyword evidence="17" id="KW-1185">Reference proteome</keyword>
<dbReference type="PROSITE" id="PS00086">
    <property type="entry name" value="CYTOCHROME_P450"/>
    <property type="match status" value="1"/>
</dbReference>
<dbReference type="SUPFAM" id="SSF48264">
    <property type="entry name" value="Cytochrome P450"/>
    <property type="match status" value="1"/>
</dbReference>
<evidence type="ECO:0000256" key="10">
    <source>
        <dbReference type="ARBA" id="ARBA00023004"/>
    </source>
</evidence>
<comment type="pathway">
    <text evidence="3">Secondary metabolite biosynthesis; terpenoid biosynthesis.</text>
</comment>
<evidence type="ECO:0000256" key="4">
    <source>
        <dbReference type="ARBA" id="ARBA00010617"/>
    </source>
</evidence>
<evidence type="ECO:0000256" key="11">
    <source>
        <dbReference type="ARBA" id="ARBA00023033"/>
    </source>
</evidence>
<dbReference type="EMBL" id="MU157840">
    <property type="protein sequence ID" value="KAF9530338.1"/>
    <property type="molecule type" value="Genomic_DNA"/>
</dbReference>
<organism evidence="16 17">
    <name type="scientific">Crepidotus variabilis</name>
    <dbReference type="NCBI Taxonomy" id="179855"/>
    <lineage>
        <taxon>Eukaryota</taxon>
        <taxon>Fungi</taxon>
        <taxon>Dikarya</taxon>
        <taxon>Basidiomycota</taxon>
        <taxon>Agaricomycotina</taxon>
        <taxon>Agaricomycetes</taxon>
        <taxon>Agaricomycetidae</taxon>
        <taxon>Agaricales</taxon>
        <taxon>Agaricineae</taxon>
        <taxon>Crepidotaceae</taxon>
        <taxon>Crepidotus</taxon>
    </lineage>
</organism>
<evidence type="ECO:0000256" key="13">
    <source>
        <dbReference type="PIRSR" id="PIRSR602401-1"/>
    </source>
</evidence>
<dbReference type="InterPro" id="IPR017972">
    <property type="entry name" value="Cyt_P450_CS"/>
</dbReference>
<comment type="cofactor">
    <cofactor evidence="1 13">
        <name>heme</name>
        <dbReference type="ChEBI" id="CHEBI:30413"/>
    </cofactor>
</comment>
<keyword evidence="6 15" id="KW-0812">Transmembrane</keyword>
<dbReference type="InterPro" id="IPR036396">
    <property type="entry name" value="Cyt_P450_sf"/>
</dbReference>
<dbReference type="GO" id="GO:0016705">
    <property type="term" value="F:oxidoreductase activity, acting on paired donors, with incorporation or reduction of molecular oxygen"/>
    <property type="evidence" value="ECO:0007669"/>
    <property type="project" value="InterPro"/>
</dbReference>
<keyword evidence="5 13" id="KW-0349">Heme</keyword>
<keyword evidence="8 15" id="KW-1133">Transmembrane helix</keyword>
<dbReference type="InterPro" id="IPR002401">
    <property type="entry name" value="Cyt_P450_E_grp-I"/>
</dbReference>
<evidence type="ECO:0000256" key="3">
    <source>
        <dbReference type="ARBA" id="ARBA00004721"/>
    </source>
</evidence>
<dbReference type="InterPro" id="IPR050121">
    <property type="entry name" value="Cytochrome_P450_monoxygenase"/>
</dbReference>
<comment type="subcellular location">
    <subcellularLocation>
        <location evidence="2">Membrane</location>
    </subcellularLocation>
</comment>
<evidence type="ECO:0000313" key="16">
    <source>
        <dbReference type="EMBL" id="KAF9530338.1"/>
    </source>
</evidence>
<dbReference type="PANTHER" id="PTHR24305:SF166">
    <property type="entry name" value="CYTOCHROME P450 12A4, MITOCHONDRIAL-RELATED"/>
    <property type="match status" value="1"/>
</dbReference>
<accession>A0A9P6EK38</accession>
<gene>
    <name evidence="16" type="ORF">CPB83DRAFT_175053</name>
</gene>
<evidence type="ECO:0000256" key="15">
    <source>
        <dbReference type="SAM" id="Phobius"/>
    </source>
</evidence>
<keyword evidence="9 14" id="KW-0560">Oxidoreductase</keyword>
<comment type="caution">
    <text evidence="16">The sequence shown here is derived from an EMBL/GenBank/DDBJ whole genome shotgun (WGS) entry which is preliminary data.</text>
</comment>
<keyword evidence="11 14" id="KW-0503">Monooxygenase</keyword>
<feature type="transmembrane region" description="Helical" evidence="15">
    <location>
        <begin position="6"/>
        <end position="23"/>
    </location>
</feature>
<dbReference type="GO" id="GO:0004497">
    <property type="term" value="F:monooxygenase activity"/>
    <property type="evidence" value="ECO:0007669"/>
    <property type="project" value="UniProtKB-KW"/>
</dbReference>
<keyword evidence="12 15" id="KW-0472">Membrane</keyword>